<dbReference type="GO" id="GO:0045216">
    <property type="term" value="P:cell-cell junction organization"/>
    <property type="evidence" value="ECO:0007669"/>
    <property type="project" value="TreeGrafter"/>
</dbReference>
<dbReference type="GO" id="GO:0005923">
    <property type="term" value="C:bicellular tight junction"/>
    <property type="evidence" value="ECO:0007669"/>
    <property type="project" value="TreeGrafter"/>
</dbReference>
<comment type="caution">
    <text evidence="2">The sequence shown here is derived from an EMBL/GenBank/DDBJ whole genome shotgun (WGS) entry which is preliminary data.</text>
</comment>
<feature type="compositionally biased region" description="Pro residues" evidence="1">
    <location>
        <begin position="375"/>
        <end position="393"/>
    </location>
</feature>
<dbReference type="GO" id="GO:0150105">
    <property type="term" value="P:protein localization to cell-cell junction"/>
    <property type="evidence" value="ECO:0007669"/>
    <property type="project" value="TreeGrafter"/>
</dbReference>
<proteinExistence type="predicted"/>
<evidence type="ECO:0000313" key="3">
    <source>
        <dbReference type="Proteomes" id="UP001233999"/>
    </source>
</evidence>
<dbReference type="GO" id="GO:0005886">
    <property type="term" value="C:plasma membrane"/>
    <property type="evidence" value="ECO:0007669"/>
    <property type="project" value="TreeGrafter"/>
</dbReference>
<dbReference type="EMBL" id="JASPKZ010010279">
    <property type="protein sequence ID" value="KAJ9574553.1"/>
    <property type="molecule type" value="Genomic_DNA"/>
</dbReference>
<feature type="compositionally biased region" description="Polar residues" evidence="1">
    <location>
        <begin position="115"/>
        <end position="127"/>
    </location>
</feature>
<dbReference type="AlphaFoldDB" id="A0AAD7Z6W0"/>
<feature type="compositionally biased region" description="Basic and acidic residues" evidence="1">
    <location>
        <begin position="251"/>
        <end position="261"/>
    </location>
</feature>
<protein>
    <submittedName>
        <fullName evidence="2">Uncharacterized protein</fullName>
    </submittedName>
</protein>
<dbReference type="PANTHER" id="PTHR13865">
    <property type="entry name" value="TIGHT JUNCTION PROTEIN"/>
    <property type="match status" value="1"/>
</dbReference>
<gene>
    <name evidence="2" type="ORF">L9F63_008292</name>
</gene>
<dbReference type="Proteomes" id="UP001233999">
    <property type="component" value="Unassembled WGS sequence"/>
</dbReference>
<feature type="region of interest" description="Disordered" evidence="1">
    <location>
        <begin position="78"/>
        <end position="423"/>
    </location>
</feature>
<dbReference type="GO" id="GO:0098609">
    <property type="term" value="P:cell-cell adhesion"/>
    <property type="evidence" value="ECO:0007669"/>
    <property type="project" value="TreeGrafter"/>
</dbReference>
<evidence type="ECO:0000256" key="1">
    <source>
        <dbReference type="SAM" id="MobiDB-lite"/>
    </source>
</evidence>
<feature type="compositionally biased region" description="Low complexity" evidence="1">
    <location>
        <begin position="298"/>
        <end position="309"/>
    </location>
</feature>
<sequence>AAHKSSKKLFEQCQKLEKVWGHTFSCSITLTSPESWYRKVRELIDKQQSAPVWMSESKPDEALSDDFLFPMTSRLSYASSPESDLDLSPEPRCAIPPGSTAPPPGPGPGPPRLVKSSSDPSIATQEDNGVPGYSAPPPYSPSNAYKQNYETHNGLGPSDPLNHHHHHSHNLALSLSNKRRSQGGDSKYGFSHHDDPPVTSSTMHLNYPPPHSHQHPVTRSPPGQGPPELPPRIDRSNKPARGAGGTLSRSAAERLFGKGDGEAADSNLDPPNYINATPHHRPPGQTNSSLERHNMKTSSYDSVSSYDSYNNRLGPNAHDDLKSGTSNGTGGAPLSPRNHDPYRFTRSTAQPIGSKNEKPSKPPDYNKYRPGDYKPMPPPKTGAPYKPVPPPKPKNYRPPLAPDGGGNGSWGPPPQPCGDGDPTVAALLKQQTTYQHAKSYSVAGGLDAAGCMPQHNGETSNQYKWIYSFVIILTSAPSVVFSFLHIWRGGEDTSGGFDSGHGSSLDRSYNPSTALHRGQYYYNIPAPNRSGNGHHHAREPSGLLDLANREQRGSAFELYKKPSTALQHYLDNNLRSLSIMFVIRKLFNVIRNLITASSLAAAVFPTFKYNHKINRSSSKQC</sequence>
<feature type="non-terminal residue" evidence="2">
    <location>
        <position position="621"/>
    </location>
</feature>
<reference evidence="2" key="1">
    <citation type="journal article" date="2023" name="IScience">
        <title>Live-bearing cockroach genome reveals convergent evolutionary mechanisms linked to viviparity in insects and beyond.</title>
        <authorList>
            <person name="Fouks B."/>
            <person name="Harrison M.C."/>
            <person name="Mikhailova A.A."/>
            <person name="Marchal E."/>
            <person name="English S."/>
            <person name="Carruthers M."/>
            <person name="Jennings E.C."/>
            <person name="Chiamaka E.L."/>
            <person name="Frigard R.A."/>
            <person name="Pippel M."/>
            <person name="Attardo G.M."/>
            <person name="Benoit J.B."/>
            <person name="Bornberg-Bauer E."/>
            <person name="Tobe S.S."/>
        </authorList>
    </citation>
    <scope>NUCLEOTIDE SEQUENCE</scope>
    <source>
        <strain evidence="2">Stay&amp;Tobe</strain>
    </source>
</reference>
<keyword evidence="3" id="KW-1185">Reference proteome</keyword>
<reference evidence="2" key="2">
    <citation type="submission" date="2023-05" db="EMBL/GenBank/DDBJ databases">
        <authorList>
            <person name="Fouks B."/>
        </authorList>
    </citation>
    <scope>NUCLEOTIDE SEQUENCE</scope>
    <source>
        <strain evidence="2">Stay&amp;Tobe</strain>
        <tissue evidence="2">Testes</tissue>
    </source>
</reference>
<accession>A0AAD7Z6W0</accession>
<feature type="compositionally biased region" description="Basic and acidic residues" evidence="1">
    <location>
        <begin position="355"/>
        <end position="372"/>
    </location>
</feature>
<feature type="non-terminal residue" evidence="2">
    <location>
        <position position="1"/>
    </location>
</feature>
<dbReference type="Gene3D" id="3.40.50.300">
    <property type="entry name" value="P-loop containing nucleotide triphosphate hydrolases"/>
    <property type="match status" value="1"/>
</dbReference>
<organism evidence="2 3">
    <name type="scientific">Diploptera punctata</name>
    <name type="common">Pacific beetle cockroach</name>
    <dbReference type="NCBI Taxonomy" id="6984"/>
    <lineage>
        <taxon>Eukaryota</taxon>
        <taxon>Metazoa</taxon>
        <taxon>Ecdysozoa</taxon>
        <taxon>Arthropoda</taxon>
        <taxon>Hexapoda</taxon>
        <taxon>Insecta</taxon>
        <taxon>Pterygota</taxon>
        <taxon>Neoptera</taxon>
        <taxon>Polyneoptera</taxon>
        <taxon>Dictyoptera</taxon>
        <taxon>Blattodea</taxon>
        <taxon>Blaberoidea</taxon>
        <taxon>Blaberidae</taxon>
        <taxon>Diplopterinae</taxon>
        <taxon>Diploptera</taxon>
    </lineage>
</organism>
<feature type="compositionally biased region" description="Pro residues" evidence="1">
    <location>
        <begin position="99"/>
        <end position="111"/>
    </location>
</feature>
<dbReference type="InterPro" id="IPR027417">
    <property type="entry name" value="P-loop_NTPase"/>
</dbReference>
<dbReference type="PANTHER" id="PTHR13865:SF28">
    <property type="entry name" value="POLYCHAETOID, ISOFORM O"/>
    <property type="match status" value="1"/>
</dbReference>
<dbReference type="GO" id="GO:0050839">
    <property type="term" value="F:cell adhesion molecule binding"/>
    <property type="evidence" value="ECO:0007669"/>
    <property type="project" value="TreeGrafter"/>
</dbReference>
<name>A0AAD7Z6W0_DIPPU</name>
<evidence type="ECO:0000313" key="2">
    <source>
        <dbReference type="EMBL" id="KAJ9574553.1"/>
    </source>
</evidence>